<name>A0A498I7B8_MALDO</name>
<evidence type="ECO:0000259" key="9">
    <source>
        <dbReference type="PROSITE" id="PS51293"/>
    </source>
</evidence>
<dbReference type="Proteomes" id="UP000290289">
    <property type="component" value="Chromosome 14"/>
</dbReference>
<dbReference type="GO" id="GO:0003677">
    <property type="term" value="F:DNA binding"/>
    <property type="evidence" value="ECO:0007669"/>
    <property type="project" value="UniProtKB-KW"/>
</dbReference>
<comment type="caution">
    <text evidence="10">The sequence shown here is derived from an EMBL/GenBank/DDBJ whole genome shotgun (WGS) entry which is preliminary data.</text>
</comment>
<dbReference type="GO" id="GO:0005634">
    <property type="term" value="C:nucleus"/>
    <property type="evidence" value="ECO:0007669"/>
    <property type="project" value="UniProtKB-ARBA"/>
</dbReference>
<keyword evidence="4" id="KW-0804">Transcription</keyword>
<dbReference type="Gene3D" id="1.10.10.60">
    <property type="entry name" value="Homeodomain-like"/>
    <property type="match status" value="1"/>
</dbReference>
<accession>A0A498I7B8</accession>
<dbReference type="InterPro" id="IPR007526">
    <property type="entry name" value="SWIRM"/>
</dbReference>
<evidence type="ECO:0000256" key="6">
    <source>
        <dbReference type="SAM" id="MobiDB-lite"/>
    </source>
</evidence>
<keyword evidence="3" id="KW-0238">DNA-binding</keyword>
<dbReference type="PANTHER" id="PTHR12802">
    <property type="entry name" value="SWI/SNF COMPLEX-RELATED"/>
    <property type="match status" value="1"/>
</dbReference>
<dbReference type="InterPro" id="IPR032451">
    <property type="entry name" value="SMARCC_C"/>
</dbReference>
<dbReference type="Pfam" id="PF04433">
    <property type="entry name" value="SWIRM"/>
    <property type="match status" value="1"/>
</dbReference>
<keyword evidence="5" id="KW-0539">Nucleus</keyword>
<dbReference type="InterPro" id="IPR036388">
    <property type="entry name" value="WH-like_DNA-bd_sf"/>
</dbReference>
<gene>
    <name evidence="10" type="ORF">DVH24_039828</name>
</gene>
<evidence type="ECO:0000313" key="10">
    <source>
        <dbReference type="EMBL" id="RXH77857.1"/>
    </source>
</evidence>
<feature type="domain" description="SANT" evidence="9">
    <location>
        <begin position="251"/>
        <end position="298"/>
    </location>
</feature>
<sequence>MELAPHNPGSNPLRPDEPELELYSIPRHSSWFLWDEIHETERIALKEYFDGSSISRTPKTYKEYRDFIINKYREDPSRKLTFTEVRKSLVGDVTLLHKVFNFLEKWGLINFGANSGGGGGFVAGGDERCKVKVEDGVPNGIRVAAMPNSIKPISQVSGQPKVGEVGGGGGVSRVGFPPLASYSNIFGDLKKEGLVCGNCGGHCDSGHYKYSKGDFLICVKCFESGNYGENKLRDDFKFNEAVENSRINGVEWTESETLLLLESVFKYGDDWELVAQNVQTKTKFDCIAKLIDLPFGELVLGSAYRKDNSNGFSANLDSTKQVQLSSTGCQETIITKGQLHEQTDDGKQNGDTLSEGPPLKRQRIASLSDASTSLIEQVAAISTMVGPQITAAAADAAVNVICEETSCSREIFDTDDDSLTNGVWSPAKNYETERVQDGDLEMKEKPTGSESQDALFRKDDIPPTLQIKAAIGTTLGAAAAHSKLLADQEDRQIEYLMATIIGTQMKKLHFKLDYVKDLEQIMKKEHAQIEDAEDFLVQERINVLQRTFDSSVPRWRGHPAMKS</sequence>
<protein>
    <recommendedName>
        <fullName evidence="12">SWI/SNF complex subunit SWI3A</fullName>
    </recommendedName>
</protein>
<feature type="domain" description="Myb-like" evidence="7">
    <location>
        <begin position="244"/>
        <end position="286"/>
    </location>
</feature>
<dbReference type="SMART" id="SM00717">
    <property type="entry name" value="SANT"/>
    <property type="match status" value="1"/>
</dbReference>
<dbReference type="STRING" id="3750.A0A498I7B8"/>
<evidence type="ECO:0000256" key="1">
    <source>
        <dbReference type="ARBA" id="ARBA00022473"/>
    </source>
</evidence>
<evidence type="ECO:0000259" key="8">
    <source>
        <dbReference type="PROSITE" id="PS50934"/>
    </source>
</evidence>
<dbReference type="SUPFAM" id="SSF46689">
    <property type="entry name" value="Homeodomain-like"/>
    <property type="match status" value="2"/>
</dbReference>
<dbReference type="PROSITE" id="PS51293">
    <property type="entry name" value="SANT"/>
    <property type="match status" value="1"/>
</dbReference>
<proteinExistence type="predicted"/>
<evidence type="ECO:0000256" key="2">
    <source>
        <dbReference type="ARBA" id="ARBA00023015"/>
    </source>
</evidence>
<dbReference type="FunFam" id="1.10.10.10:FF:000020">
    <property type="entry name" value="SWI/SNF complex subunit SMARCC2 isoform c"/>
    <property type="match status" value="1"/>
</dbReference>
<organism evidence="10 11">
    <name type="scientific">Malus domestica</name>
    <name type="common">Apple</name>
    <name type="synonym">Pyrus malus</name>
    <dbReference type="NCBI Taxonomy" id="3750"/>
    <lineage>
        <taxon>Eukaryota</taxon>
        <taxon>Viridiplantae</taxon>
        <taxon>Streptophyta</taxon>
        <taxon>Embryophyta</taxon>
        <taxon>Tracheophyta</taxon>
        <taxon>Spermatophyta</taxon>
        <taxon>Magnoliopsida</taxon>
        <taxon>eudicotyledons</taxon>
        <taxon>Gunneridae</taxon>
        <taxon>Pentapetalae</taxon>
        <taxon>rosids</taxon>
        <taxon>fabids</taxon>
        <taxon>Rosales</taxon>
        <taxon>Rosaceae</taxon>
        <taxon>Amygdaloideae</taxon>
        <taxon>Maleae</taxon>
        <taxon>Malus</taxon>
    </lineage>
</organism>
<evidence type="ECO:0008006" key="12">
    <source>
        <dbReference type="Google" id="ProtNLM"/>
    </source>
</evidence>
<dbReference type="Pfam" id="PF00249">
    <property type="entry name" value="Myb_DNA-binding"/>
    <property type="match status" value="1"/>
</dbReference>
<keyword evidence="11" id="KW-1185">Reference proteome</keyword>
<feature type="domain" description="SWIRM" evidence="8">
    <location>
        <begin position="23"/>
        <end position="120"/>
    </location>
</feature>
<evidence type="ECO:0000259" key="7">
    <source>
        <dbReference type="PROSITE" id="PS50090"/>
    </source>
</evidence>
<reference evidence="10 11" key="1">
    <citation type="submission" date="2018-10" db="EMBL/GenBank/DDBJ databases">
        <title>A high-quality apple genome assembly.</title>
        <authorList>
            <person name="Hu J."/>
        </authorList>
    </citation>
    <scope>NUCLEOTIDE SEQUENCE [LARGE SCALE GENOMIC DNA]</scope>
    <source>
        <strain evidence="11">cv. HFTH1</strain>
        <tissue evidence="10">Young leaf</tissue>
    </source>
</reference>
<evidence type="ECO:0000256" key="3">
    <source>
        <dbReference type="ARBA" id="ARBA00023125"/>
    </source>
</evidence>
<dbReference type="PROSITE" id="PS50090">
    <property type="entry name" value="MYB_LIKE"/>
    <property type="match status" value="1"/>
</dbReference>
<feature type="region of interest" description="Disordered" evidence="6">
    <location>
        <begin position="337"/>
        <end position="358"/>
    </location>
</feature>
<dbReference type="InterPro" id="IPR001005">
    <property type="entry name" value="SANT/Myb"/>
</dbReference>
<dbReference type="InterPro" id="IPR009057">
    <property type="entry name" value="Homeodomain-like_sf"/>
</dbReference>
<keyword evidence="1" id="KW-0217">Developmental protein</keyword>
<dbReference type="PROSITE" id="PS50934">
    <property type="entry name" value="SWIRM"/>
    <property type="match status" value="1"/>
</dbReference>
<evidence type="ECO:0000256" key="4">
    <source>
        <dbReference type="ARBA" id="ARBA00023163"/>
    </source>
</evidence>
<dbReference type="AlphaFoldDB" id="A0A498I7B8"/>
<dbReference type="EMBL" id="RDQH01000340">
    <property type="protein sequence ID" value="RXH77857.1"/>
    <property type="molecule type" value="Genomic_DNA"/>
</dbReference>
<feature type="compositionally biased region" description="Basic and acidic residues" evidence="6">
    <location>
        <begin position="338"/>
        <end position="348"/>
    </location>
</feature>
<dbReference type="CDD" id="cd00167">
    <property type="entry name" value="SANT"/>
    <property type="match status" value="1"/>
</dbReference>
<evidence type="ECO:0000256" key="5">
    <source>
        <dbReference type="ARBA" id="ARBA00023242"/>
    </source>
</evidence>
<evidence type="ECO:0000313" key="11">
    <source>
        <dbReference type="Proteomes" id="UP000290289"/>
    </source>
</evidence>
<dbReference type="Gene3D" id="1.10.10.10">
    <property type="entry name" value="Winged helix-like DNA-binding domain superfamily/Winged helix DNA-binding domain"/>
    <property type="match status" value="1"/>
</dbReference>
<dbReference type="InterPro" id="IPR017884">
    <property type="entry name" value="SANT_dom"/>
</dbReference>
<dbReference type="PANTHER" id="PTHR12802:SF140">
    <property type="entry name" value="SWI_SNF COMPLEX SUBUNIT SWI3A"/>
    <property type="match status" value="1"/>
</dbReference>
<dbReference type="Pfam" id="PF16495">
    <property type="entry name" value="SWIRM-assoc_1"/>
    <property type="match status" value="1"/>
</dbReference>
<keyword evidence="2" id="KW-0805">Transcription regulation</keyword>